<accession>A0ABN4MDM7</accession>
<sequence length="1514" mass="153095">MALNTTTNPDGRIDASNAGLFSSAAYSPKGSSTADQLGPNWSEDTNLTKVSADGSNQMRVFVNDATKQIVFAFKGSDNYSNFKSDLVDSGAGEYAKLRDQAMQSLALAKGDYPGFQIIADGHSLGGGMAQSFALENNLNGFGQNALPIASATFSTYLPGQDPVTAVSNYLASNQFVETNVSGDIATFTYSTTEHQIYLDKNPTTMPSIWGAIASIGLVTCGPTAGIGCAVAFGAGGEAHVLGTFNPLAQQYAVGPDGHLIVPAAGAENVTTTKTTNADGSYQVTGTDGAGNSVTGNFMQNGALVSDSWSGKDGTTGGDNYFSQNGKVQISQYNVTTKNPDSSKTDDLQGLTTSGAVQYEQVTNTSAAGQIAATISGTGASTYLNNAIVSIVTGAQATINGSGDKLYLGGSCNLSTNGTGMVVYTGLSDIINSNGAIFNIGGNLLAGQSAITGYTTINGTANIINAGTGTTLGLSGIDTVNGTGTQLFITANTNLTTIGTGMTVYTGLNDVISGNGDIFNIGGNLLAGQSAATGYTTISGNANIVNAGKGTMLGLSGIDTVNGTGTQLFITANTNLITSGTGMTVYTGLNDVINGNGDIFNIGGNLLAGQSAATGYTTISGNANIVNAGKGTMLGLSGIDTVNGTGTQLFITANTNLTTSGTGMTVYTGLNDVINGNGDIFNIGGNLLAGQAAATGYTTISGNANIVNAGTGTTLGLSGIDTVNGTGSQLFLTASANLTTNGSGMTVYTGLNDVINGTGDIFNIGGNLLAGQSAATGYTTISGNANIVNAGTGTSLGLSGIDTVNGTGNLLYLTASANLTTSGTGMTVYTGLNDVINGNGDIFNIGGNLLAGQAAATGYTTINGNANTVNAGTGTTLGLSGIDTVNGTGSQLFLTASANLTTNGSGMTVYTGLNDVINGTGDIFNIGGNLLSGQVATTGYTTINGNANTVNAGTGTMFGLSGSATINGTGDLLFLTGGTTVTANGANMQVYTAANDVFIGSGAAIHLGGNLSAGQLAGITTIDGVDTIYGQAGAGAIENQGTGSREDIWDSNDIETVTTYSGQNATGTRLDTSTYNSVGQLTLDSQYDPTSGKLVSQTSIHADGSKTLSAWFPNNQTGEQSWEKNYDASGNLVNQTDSSINPQGQLQTNVVNADGKYFDTTYATSDPSSKILTQKWVDSENQVHTRISYKDTGFEESFNDKNLGPVELIQEAAGQDVALALAGGGIVILPPTAAAVDFNFGSVNPSSATGQPWAFTHPPSSPGLWTTAPVVSVDPHNGNVTIYQINSGGCSDGSDPIILNLQGGKVQTSSLTGATTYFDMQNNGQKVQTGWATAGEGMLVYDPNNTGTVASDANLVAGFGALATLAHQTSGVLDASNSLWNELKIWVDPTGDANFKQGQLETLDQLGITSINLNSATENVDNNRNTILNDSTFTWKSGSTGDIAGVNLMFNPSSVASSATVASTSDVASSGSLNHLIQSMAAFTDGNTGIDHTFSSVSANADAFHLAASHAVQHA</sequence>
<proteinExistence type="predicted"/>
<dbReference type="Gene3D" id="3.40.50.1820">
    <property type="entry name" value="alpha/beta hydrolase"/>
    <property type="match status" value="1"/>
</dbReference>
<evidence type="ECO:0000313" key="1">
    <source>
        <dbReference type="EMBL" id="AMP15467.1"/>
    </source>
</evidence>
<dbReference type="EMBL" id="CP013236">
    <property type="protein sequence ID" value="AMP15467.1"/>
    <property type="molecule type" value="Genomic_DNA"/>
</dbReference>
<gene>
    <name evidence="1" type="ORF">CPter291_3230</name>
</gene>
<name>A0ABN4MDM7_9BURK</name>
<dbReference type="InterPro" id="IPR029058">
    <property type="entry name" value="AB_hydrolase_fold"/>
</dbReference>
<organism evidence="1 2">
    <name type="scientific">Collimonas pratensis</name>
    <dbReference type="NCBI Taxonomy" id="279113"/>
    <lineage>
        <taxon>Bacteria</taxon>
        <taxon>Pseudomonadati</taxon>
        <taxon>Pseudomonadota</taxon>
        <taxon>Betaproteobacteria</taxon>
        <taxon>Burkholderiales</taxon>
        <taxon>Oxalobacteraceae</taxon>
        <taxon>Collimonas</taxon>
    </lineage>
</organism>
<dbReference type="Proteomes" id="UP000074914">
    <property type="component" value="Chromosome"/>
</dbReference>
<evidence type="ECO:0000313" key="2">
    <source>
        <dbReference type="Proteomes" id="UP000074914"/>
    </source>
</evidence>
<protein>
    <submittedName>
        <fullName evidence="1">Lipase family protein</fullName>
    </submittedName>
</protein>
<reference evidence="1 2" key="1">
    <citation type="submission" date="2015-11" db="EMBL/GenBank/DDBJ databases">
        <title>Exploring the genomic traits of fungus-feeding bacterial genus Collimonas.</title>
        <authorList>
            <person name="Song C."/>
            <person name="Schmidt R."/>
            <person name="de Jager V."/>
            <person name="Krzyzanowska D."/>
            <person name="Jongedijk E."/>
            <person name="Cankar K."/>
            <person name="Beekwilder J."/>
            <person name="van Veen A."/>
            <person name="de Boer W."/>
            <person name="van Veen J.A."/>
            <person name="Garbeva P."/>
        </authorList>
    </citation>
    <scope>NUCLEOTIDE SEQUENCE [LARGE SCALE GENOMIC DNA]</scope>
    <source>
        <strain evidence="1 2">Ter291</strain>
    </source>
</reference>
<dbReference type="RefSeq" id="WP_156480089.1">
    <property type="nucleotide sequence ID" value="NZ_CP013236.1"/>
</dbReference>
<keyword evidence="2" id="KW-1185">Reference proteome</keyword>
<dbReference type="SUPFAM" id="SSF53474">
    <property type="entry name" value="alpha/beta-Hydrolases"/>
    <property type="match status" value="1"/>
</dbReference>